<feature type="compositionally biased region" description="Basic and acidic residues" evidence="1">
    <location>
        <begin position="170"/>
        <end position="179"/>
    </location>
</feature>
<keyword evidence="4" id="KW-1185">Reference proteome</keyword>
<organism evidence="3 4">
    <name type="scientific">Bondarzewia mesenterica</name>
    <dbReference type="NCBI Taxonomy" id="1095465"/>
    <lineage>
        <taxon>Eukaryota</taxon>
        <taxon>Fungi</taxon>
        <taxon>Dikarya</taxon>
        <taxon>Basidiomycota</taxon>
        <taxon>Agaricomycotina</taxon>
        <taxon>Agaricomycetes</taxon>
        <taxon>Russulales</taxon>
        <taxon>Bondarzewiaceae</taxon>
        <taxon>Bondarzewia</taxon>
    </lineage>
</organism>
<gene>
    <name evidence="3" type="ORF">EW146_g645</name>
</gene>
<sequence>MDYYNPADIPLPAFLDPLLQYLSSNVPPPLYSFLITAFSYALALFTGLLNLLLLLASTDPREWDVQTILPPLISILAAYLVLVSVYRTTTWMVRTSIWMLKWGVIISSLAAGAGFIMGNQHGGGGVGQWNGAGGFIPAISGMLFGVTNGPRDNAGEGSNPLRSRTNTPPREPRPKPWESFDRHQQWQYQENANGEQPNVVEEMQRFAGNVMEAVRDSGWWGVAQGLMNDLGQERSDEREREPKDKSGRRKGRGRKARTEDGNDT</sequence>
<feature type="transmembrane region" description="Helical" evidence="2">
    <location>
        <begin position="98"/>
        <end position="118"/>
    </location>
</feature>
<keyword evidence="2" id="KW-0812">Transmembrane</keyword>
<accession>A0A4S4M6V4</accession>
<feature type="region of interest" description="Disordered" evidence="1">
    <location>
        <begin position="147"/>
        <end position="179"/>
    </location>
</feature>
<comment type="caution">
    <text evidence="3">The sequence shown here is derived from an EMBL/GenBank/DDBJ whole genome shotgun (WGS) entry which is preliminary data.</text>
</comment>
<feature type="compositionally biased region" description="Basic residues" evidence="1">
    <location>
        <begin position="246"/>
        <end position="255"/>
    </location>
</feature>
<dbReference type="Proteomes" id="UP000310158">
    <property type="component" value="Unassembled WGS sequence"/>
</dbReference>
<dbReference type="OrthoDB" id="2502792at2759"/>
<feature type="region of interest" description="Disordered" evidence="1">
    <location>
        <begin position="228"/>
        <end position="264"/>
    </location>
</feature>
<proteinExistence type="predicted"/>
<name>A0A4S4M6V4_9AGAM</name>
<evidence type="ECO:0000256" key="1">
    <source>
        <dbReference type="SAM" id="MobiDB-lite"/>
    </source>
</evidence>
<evidence type="ECO:0000256" key="2">
    <source>
        <dbReference type="SAM" id="Phobius"/>
    </source>
</evidence>
<feature type="compositionally biased region" description="Basic and acidic residues" evidence="1">
    <location>
        <begin position="231"/>
        <end position="245"/>
    </location>
</feature>
<protein>
    <submittedName>
        <fullName evidence="3">Uncharacterized protein</fullName>
    </submittedName>
</protein>
<feature type="transmembrane region" description="Helical" evidence="2">
    <location>
        <begin position="68"/>
        <end position="86"/>
    </location>
</feature>
<keyword evidence="2" id="KW-0472">Membrane</keyword>
<evidence type="ECO:0000313" key="4">
    <source>
        <dbReference type="Proteomes" id="UP000310158"/>
    </source>
</evidence>
<evidence type="ECO:0000313" key="3">
    <source>
        <dbReference type="EMBL" id="THH20815.1"/>
    </source>
</evidence>
<dbReference type="EMBL" id="SGPL01000014">
    <property type="protein sequence ID" value="THH20815.1"/>
    <property type="molecule type" value="Genomic_DNA"/>
</dbReference>
<reference evidence="3 4" key="1">
    <citation type="submission" date="2019-02" db="EMBL/GenBank/DDBJ databases">
        <title>Genome sequencing of the rare red list fungi Bondarzewia mesenterica.</title>
        <authorList>
            <person name="Buettner E."/>
            <person name="Kellner H."/>
        </authorList>
    </citation>
    <scope>NUCLEOTIDE SEQUENCE [LARGE SCALE GENOMIC DNA]</scope>
    <source>
        <strain evidence="3 4">DSM 108281</strain>
    </source>
</reference>
<dbReference type="AlphaFoldDB" id="A0A4S4M6V4"/>
<feature type="transmembrane region" description="Helical" evidence="2">
    <location>
        <begin position="30"/>
        <end position="56"/>
    </location>
</feature>
<keyword evidence="2" id="KW-1133">Transmembrane helix</keyword>